<dbReference type="AlphaFoldDB" id="A0A8S3Q376"/>
<gene>
    <name evidence="2" type="ORF">MEDL_4331</name>
</gene>
<protein>
    <recommendedName>
        <fullName evidence="4">C1q domain-containing protein</fullName>
    </recommendedName>
</protein>
<keyword evidence="3" id="KW-1185">Reference proteome</keyword>
<evidence type="ECO:0000256" key="1">
    <source>
        <dbReference type="SAM" id="Coils"/>
    </source>
</evidence>
<sequence>MIYLGVKSDKCYRKVLFLQLLAFSAVEGFILESNNNGGTVAVANGLCVTLAEFQSTIKQLHQENDELRHKMEYNRIESDKTLALLTSQLQIKFKELENNLTVFSNLKENYNISLENELSQTKSQIVLLDQKVDILENLKTVQQLQELNSLKQKIQSVEIQTHSLAVNEQARGQDFLALYNQTVDLKVRGNNRFFQLEQNISDIRETVAVTACAQNYLKYDTGSIIKFPSITTHIGKGTLDGFQSSGKFRCTTEGLYHLTVSILSLTVEGRFNIYHNEILFIIRTSQ</sequence>
<dbReference type="EMBL" id="CAJPWZ010000279">
    <property type="protein sequence ID" value="CAG2188929.1"/>
    <property type="molecule type" value="Genomic_DNA"/>
</dbReference>
<feature type="coiled-coil region" evidence="1">
    <location>
        <begin position="111"/>
        <end position="160"/>
    </location>
</feature>
<accession>A0A8S3Q376</accession>
<reference evidence="2" key="1">
    <citation type="submission" date="2021-03" db="EMBL/GenBank/DDBJ databases">
        <authorList>
            <person name="Bekaert M."/>
        </authorList>
    </citation>
    <scope>NUCLEOTIDE SEQUENCE</scope>
</reference>
<evidence type="ECO:0000313" key="3">
    <source>
        <dbReference type="Proteomes" id="UP000683360"/>
    </source>
</evidence>
<keyword evidence="1" id="KW-0175">Coiled coil</keyword>
<comment type="caution">
    <text evidence="2">The sequence shown here is derived from an EMBL/GenBank/DDBJ whole genome shotgun (WGS) entry which is preliminary data.</text>
</comment>
<evidence type="ECO:0008006" key="4">
    <source>
        <dbReference type="Google" id="ProtNLM"/>
    </source>
</evidence>
<dbReference type="Proteomes" id="UP000683360">
    <property type="component" value="Unassembled WGS sequence"/>
</dbReference>
<evidence type="ECO:0000313" key="2">
    <source>
        <dbReference type="EMBL" id="CAG2188929.1"/>
    </source>
</evidence>
<name>A0A8S3Q376_MYTED</name>
<organism evidence="2 3">
    <name type="scientific">Mytilus edulis</name>
    <name type="common">Blue mussel</name>
    <dbReference type="NCBI Taxonomy" id="6550"/>
    <lineage>
        <taxon>Eukaryota</taxon>
        <taxon>Metazoa</taxon>
        <taxon>Spiralia</taxon>
        <taxon>Lophotrochozoa</taxon>
        <taxon>Mollusca</taxon>
        <taxon>Bivalvia</taxon>
        <taxon>Autobranchia</taxon>
        <taxon>Pteriomorphia</taxon>
        <taxon>Mytilida</taxon>
        <taxon>Mytiloidea</taxon>
        <taxon>Mytilidae</taxon>
        <taxon>Mytilinae</taxon>
        <taxon>Mytilus</taxon>
    </lineage>
</organism>
<proteinExistence type="predicted"/>